<dbReference type="Proteomes" id="UP000053176">
    <property type="component" value="Unassembled WGS sequence"/>
</dbReference>
<accession>A0A101KLQ1</accession>
<dbReference type="Gene3D" id="3.40.50.2300">
    <property type="match status" value="1"/>
</dbReference>
<sequence length="109" mass="11619">MQALALRSDSVGLPPQPADRIDVLLCENDVLAFGAMDVSDSTFNPYALRMTIAVAGFDNTLFASAPAYDLTTYEQPIEAMVKATVSMILGRKPNATVILSGRLIVRGSA</sequence>
<evidence type="ECO:0000313" key="2">
    <source>
        <dbReference type="Proteomes" id="UP000053176"/>
    </source>
</evidence>
<name>A0A101KLQ1_RHILI</name>
<dbReference type="EMBL" id="LPWA01000177">
    <property type="protein sequence ID" value="KUM23169.1"/>
    <property type="molecule type" value="Genomic_DNA"/>
</dbReference>
<dbReference type="InterPro" id="IPR028082">
    <property type="entry name" value="Peripla_BP_I"/>
</dbReference>
<evidence type="ECO:0008006" key="3">
    <source>
        <dbReference type="Google" id="ProtNLM"/>
    </source>
</evidence>
<proteinExistence type="predicted"/>
<dbReference type="SUPFAM" id="SSF53822">
    <property type="entry name" value="Periplasmic binding protein-like I"/>
    <property type="match status" value="1"/>
</dbReference>
<gene>
    <name evidence="1" type="ORF">AU467_34065</name>
</gene>
<dbReference type="AlphaFoldDB" id="A0A101KLQ1"/>
<dbReference type="GO" id="GO:0003677">
    <property type="term" value="F:DNA binding"/>
    <property type="evidence" value="ECO:0007669"/>
    <property type="project" value="UniProtKB-KW"/>
</dbReference>
<reference evidence="1 2" key="1">
    <citation type="submission" date="2015-12" db="EMBL/GenBank/DDBJ databases">
        <title>Draft genome sequence of Mesorhizobium sp. UFLA 01-765, a multitolerant efficient symbiont and plant-growth promoting strain isolated from Zn-mining soil using Leucaena leucocephala as a trap plant.</title>
        <authorList>
            <person name="Rangel W.M."/>
            <person name="Thijs S."/>
            <person name="Longatti S.M."/>
            <person name="Moreira F.M."/>
            <person name="Weyens N."/>
            <person name="Vangronsveld J."/>
            <person name="Van Hamme J.D."/>
            <person name="Bottos E.M."/>
            <person name="Rineau F."/>
        </authorList>
    </citation>
    <scope>NUCLEOTIDE SEQUENCE [LARGE SCALE GENOMIC DNA]</scope>
    <source>
        <strain evidence="1 2">UFLA 01-765</strain>
    </source>
</reference>
<protein>
    <recommendedName>
        <fullName evidence="3">LacI family transcriptional regulator</fullName>
    </recommendedName>
</protein>
<evidence type="ECO:0000313" key="1">
    <source>
        <dbReference type="EMBL" id="KUM23169.1"/>
    </source>
</evidence>
<organism evidence="1 2">
    <name type="scientific">Rhizobium loti</name>
    <name type="common">Mesorhizobium loti</name>
    <dbReference type="NCBI Taxonomy" id="381"/>
    <lineage>
        <taxon>Bacteria</taxon>
        <taxon>Pseudomonadati</taxon>
        <taxon>Pseudomonadota</taxon>
        <taxon>Alphaproteobacteria</taxon>
        <taxon>Hyphomicrobiales</taxon>
        <taxon>Phyllobacteriaceae</taxon>
        <taxon>Mesorhizobium</taxon>
    </lineage>
</organism>
<comment type="caution">
    <text evidence="1">The sequence shown here is derived from an EMBL/GenBank/DDBJ whole genome shotgun (WGS) entry which is preliminary data.</text>
</comment>